<dbReference type="Proteomes" id="UP000261660">
    <property type="component" value="Unplaced"/>
</dbReference>
<sequence length="96" mass="10922">MSALKCVSWNIHGMGSQAKRTKIFNHLAKLQVDICLLQETHLSESDYNKLNSSQSTHSFSAHYNKKTKRSACSTQTQKNIHFFHQSITRTHALTSC</sequence>
<proteinExistence type="predicted"/>
<evidence type="ECO:0000259" key="1">
    <source>
        <dbReference type="Pfam" id="PF03372"/>
    </source>
</evidence>
<name>A0A3Q3FCA8_9LABR</name>
<dbReference type="Ensembl" id="ENSLBET00000018171.1">
    <property type="protein sequence ID" value="ENSLBEP00000017204.1"/>
    <property type="gene ID" value="ENSLBEG00000013258.1"/>
</dbReference>
<feature type="domain" description="Endonuclease/exonuclease/phosphatase" evidence="1">
    <location>
        <begin position="7"/>
        <end position="56"/>
    </location>
</feature>
<dbReference type="InParanoid" id="A0A3Q3FCA8"/>
<protein>
    <recommendedName>
        <fullName evidence="1">Endonuclease/exonuclease/phosphatase domain-containing protein</fullName>
    </recommendedName>
</protein>
<accession>A0A3Q3FCA8</accession>
<dbReference type="InterPro" id="IPR005135">
    <property type="entry name" value="Endo/exonuclease/phosphatase"/>
</dbReference>
<dbReference type="AlphaFoldDB" id="A0A3Q3FCA8"/>
<dbReference type="Pfam" id="PF03372">
    <property type="entry name" value="Exo_endo_phos"/>
    <property type="match status" value="1"/>
</dbReference>
<reference evidence="2" key="2">
    <citation type="submission" date="2025-09" db="UniProtKB">
        <authorList>
            <consortium name="Ensembl"/>
        </authorList>
    </citation>
    <scope>IDENTIFICATION</scope>
</reference>
<keyword evidence="3" id="KW-1185">Reference proteome</keyword>
<dbReference type="GeneTree" id="ENSGT01120000275687"/>
<reference evidence="2" key="1">
    <citation type="submission" date="2025-08" db="UniProtKB">
        <authorList>
            <consortium name="Ensembl"/>
        </authorList>
    </citation>
    <scope>IDENTIFICATION</scope>
</reference>
<dbReference type="STRING" id="56723.ENSLBEP00000017204"/>
<dbReference type="Gene3D" id="3.60.10.10">
    <property type="entry name" value="Endonuclease/exonuclease/phosphatase"/>
    <property type="match status" value="1"/>
</dbReference>
<dbReference type="SUPFAM" id="SSF56219">
    <property type="entry name" value="DNase I-like"/>
    <property type="match status" value="1"/>
</dbReference>
<evidence type="ECO:0000313" key="3">
    <source>
        <dbReference type="Proteomes" id="UP000261660"/>
    </source>
</evidence>
<organism evidence="2 3">
    <name type="scientific">Labrus bergylta</name>
    <name type="common">ballan wrasse</name>
    <dbReference type="NCBI Taxonomy" id="56723"/>
    <lineage>
        <taxon>Eukaryota</taxon>
        <taxon>Metazoa</taxon>
        <taxon>Chordata</taxon>
        <taxon>Craniata</taxon>
        <taxon>Vertebrata</taxon>
        <taxon>Euteleostomi</taxon>
        <taxon>Actinopterygii</taxon>
        <taxon>Neopterygii</taxon>
        <taxon>Teleostei</taxon>
        <taxon>Neoteleostei</taxon>
        <taxon>Acanthomorphata</taxon>
        <taxon>Eupercaria</taxon>
        <taxon>Labriformes</taxon>
        <taxon>Labridae</taxon>
        <taxon>Labrus</taxon>
    </lineage>
</organism>
<dbReference type="InterPro" id="IPR036691">
    <property type="entry name" value="Endo/exonu/phosph_ase_sf"/>
</dbReference>
<dbReference type="GO" id="GO:0003824">
    <property type="term" value="F:catalytic activity"/>
    <property type="evidence" value="ECO:0007669"/>
    <property type="project" value="InterPro"/>
</dbReference>
<evidence type="ECO:0000313" key="2">
    <source>
        <dbReference type="Ensembl" id="ENSLBEP00000017204.1"/>
    </source>
</evidence>